<dbReference type="AlphaFoldDB" id="Q11I49"/>
<evidence type="ECO:0008006" key="3">
    <source>
        <dbReference type="Google" id="ProtNLM"/>
    </source>
</evidence>
<dbReference type="EMBL" id="CP000390">
    <property type="protein sequence ID" value="ABG62926.1"/>
    <property type="molecule type" value="Genomic_DNA"/>
</dbReference>
<dbReference type="OrthoDB" id="7870801at2"/>
<name>Q11I49_CHESB</name>
<feature type="chain" id="PRO_5004180132" description="Secreted protein" evidence="1">
    <location>
        <begin position="26"/>
        <end position="110"/>
    </location>
</feature>
<reference evidence="2" key="1">
    <citation type="submission" date="2006-06" db="EMBL/GenBank/DDBJ databases">
        <title>Complete sequence of chromosome of Chelativorans sp. BNC1.</title>
        <authorList>
            <consortium name="US DOE Joint Genome Institute"/>
            <person name="Copeland A."/>
            <person name="Lucas S."/>
            <person name="Lapidus A."/>
            <person name="Barry K."/>
            <person name="Detter J.C."/>
            <person name="Glavina del Rio T."/>
            <person name="Hammon N."/>
            <person name="Israni S."/>
            <person name="Dalin E."/>
            <person name="Tice H."/>
            <person name="Pitluck S."/>
            <person name="Chertkov O."/>
            <person name="Brettin T."/>
            <person name="Bruce D."/>
            <person name="Han C."/>
            <person name="Tapia R."/>
            <person name="Gilna P."/>
            <person name="Schmutz J."/>
            <person name="Larimer F."/>
            <person name="Land M."/>
            <person name="Hauser L."/>
            <person name="Kyrpides N."/>
            <person name="Mikhailova N."/>
            <person name="Richardson P."/>
        </authorList>
    </citation>
    <scope>NUCLEOTIDE SEQUENCE</scope>
    <source>
        <strain evidence="2">BNC1</strain>
    </source>
</reference>
<dbReference type="STRING" id="266779.Meso_1530"/>
<keyword evidence="1" id="KW-0732">Signal</keyword>
<evidence type="ECO:0000256" key="1">
    <source>
        <dbReference type="SAM" id="SignalP"/>
    </source>
</evidence>
<feature type="signal peptide" evidence="1">
    <location>
        <begin position="1"/>
        <end position="25"/>
    </location>
</feature>
<proteinExistence type="predicted"/>
<gene>
    <name evidence="2" type="ordered locus">Meso_1530</name>
</gene>
<evidence type="ECO:0000313" key="2">
    <source>
        <dbReference type="EMBL" id="ABG62926.1"/>
    </source>
</evidence>
<dbReference type="HOGENOM" id="CLU_152495_1_1_5"/>
<sequence precursor="true">MQRSRLARKGIAALALLGFSATFSAAQGRVDARQLSCGEARALVQQNGAVVFTTGRFTYDRYVAGERFCPVGHVADDAWISTRDTQSCRIGYRCILDPWDDDNDFLRIPR</sequence>
<dbReference type="eggNOG" id="ENOG50334BK">
    <property type="taxonomic scope" value="Bacteria"/>
</dbReference>
<organism evidence="2">
    <name type="scientific">Chelativorans sp. (strain BNC1)</name>
    <dbReference type="NCBI Taxonomy" id="266779"/>
    <lineage>
        <taxon>Bacteria</taxon>
        <taxon>Pseudomonadati</taxon>
        <taxon>Pseudomonadota</taxon>
        <taxon>Alphaproteobacteria</taxon>
        <taxon>Hyphomicrobiales</taxon>
        <taxon>Phyllobacteriaceae</taxon>
        <taxon>Chelativorans</taxon>
    </lineage>
</organism>
<dbReference type="KEGG" id="mes:Meso_1530"/>
<protein>
    <recommendedName>
        <fullName evidence="3">Secreted protein</fullName>
    </recommendedName>
</protein>
<accession>Q11I49</accession>